<sequence length="80" mass="9042">MKSKHTIGSIQGFLDNHEISLCAGLLFIANRNARHFYDYTIQNVDPAPILVILSTIPLAQGWVNRKLVRFSELTCDIDNN</sequence>
<dbReference type="Proteomes" id="UP000236291">
    <property type="component" value="Unassembled WGS sequence"/>
</dbReference>
<dbReference type="EMBL" id="ASHM01033091">
    <property type="protein sequence ID" value="PNX77882.1"/>
    <property type="molecule type" value="Genomic_DNA"/>
</dbReference>
<name>A0A2K3LH64_TRIPR</name>
<organism evidence="1 2">
    <name type="scientific">Trifolium pratense</name>
    <name type="common">Red clover</name>
    <dbReference type="NCBI Taxonomy" id="57577"/>
    <lineage>
        <taxon>Eukaryota</taxon>
        <taxon>Viridiplantae</taxon>
        <taxon>Streptophyta</taxon>
        <taxon>Embryophyta</taxon>
        <taxon>Tracheophyta</taxon>
        <taxon>Spermatophyta</taxon>
        <taxon>Magnoliopsida</taxon>
        <taxon>eudicotyledons</taxon>
        <taxon>Gunneridae</taxon>
        <taxon>Pentapetalae</taxon>
        <taxon>rosids</taxon>
        <taxon>fabids</taxon>
        <taxon>Fabales</taxon>
        <taxon>Fabaceae</taxon>
        <taxon>Papilionoideae</taxon>
        <taxon>50 kb inversion clade</taxon>
        <taxon>NPAAA clade</taxon>
        <taxon>Hologalegina</taxon>
        <taxon>IRL clade</taxon>
        <taxon>Trifolieae</taxon>
        <taxon>Trifolium</taxon>
    </lineage>
</organism>
<evidence type="ECO:0000313" key="1">
    <source>
        <dbReference type="EMBL" id="PNX77882.1"/>
    </source>
</evidence>
<protein>
    <submittedName>
        <fullName evidence="1">Uncharacterized protein</fullName>
    </submittedName>
</protein>
<dbReference type="AlphaFoldDB" id="A0A2K3LH64"/>
<reference evidence="1 2" key="1">
    <citation type="journal article" date="2014" name="Am. J. Bot.">
        <title>Genome assembly and annotation for red clover (Trifolium pratense; Fabaceae).</title>
        <authorList>
            <person name="Istvanek J."/>
            <person name="Jaros M."/>
            <person name="Krenek A."/>
            <person name="Repkova J."/>
        </authorList>
    </citation>
    <scope>NUCLEOTIDE SEQUENCE [LARGE SCALE GENOMIC DNA]</scope>
    <source>
        <strain evidence="2">cv. Tatra</strain>
        <tissue evidence="1">Young leaves</tissue>
    </source>
</reference>
<reference evidence="1 2" key="2">
    <citation type="journal article" date="2017" name="Front. Plant Sci.">
        <title>Gene Classification and Mining of Molecular Markers Useful in Red Clover (Trifolium pratense) Breeding.</title>
        <authorList>
            <person name="Istvanek J."/>
            <person name="Dluhosova J."/>
            <person name="Dluhos P."/>
            <person name="Patkova L."/>
            <person name="Nedelnik J."/>
            <person name="Repkova J."/>
        </authorList>
    </citation>
    <scope>NUCLEOTIDE SEQUENCE [LARGE SCALE GENOMIC DNA]</scope>
    <source>
        <strain evidence="2">cv. Tatra</strain>
        <tissue evidence="1">Young leaves</tissue>
    </source>
</reference>
<gene>
    <name evidence="1" type="ORF">L195_g033853</name>
</gene>
<accession>A0A2K3LH64</accession>
<proteinExistence type="predicted"/>
<comment type="caution">
    <text evidence="1">The sequence shown here is derived from an EMBL/GenBank/DDBJ whole genome shotgun (WGS) entry which is preliminary data.</text>
</comment>
<evidence type="ECO:0000313" key="2">
    <source>
        <dbReference type="Proteomes" id="UP000236291"/>
    </source>
</evidence>